<name>A0ABS7ZHG2_9MICO</name>
<gene>
    <name evidence="1" type="ORF">LEP48_13520</name>
</gene>
<keyword evidence="2" id="KW-1185">Reference proteome</keyword>
<dbReference type="RefSeq" id="WP_225566119.1">
    <property type="nucleotide sequence ID" value="NZ_JAIXCQ010000009.1"/>
</dbReference>
<dbReference type="Proteomes" id="UP001319870">
    <property type="component" value="Unassembled WGS sequence"/>
</dbReference>
<comment type="caution">
    <text evidence="1">The sequence shown here is derived from an EMBL/GenBank/DDBJ whole genome shotgun (WGS) entry which is preliminary data.</text>
</comment>
<sequence>MDLAVANPTFTVRRVEAELGLSYGRANKLVSQLVDLKILDVVEPDAYKRRFFAPRVLQVLTRSG</sequence>
<reference evidence="1 2" key="1">
    <citation type="submission" date="2021-09" db="EMBL/GenBank/DDBJ databases">
        <title>Isoptericola luteus sp. nov., a novel bacterium isolated from Harbin, the capital city of Heilongjiang province.</title>
        <authorList>
            <person name="Li J."/>
        </authorList>
    </citation>
    <scope>NUCLEOTIDE SEQUENCE [LARGE SCALE GENOMIC DNA]</scope>
    <source>
        <strain evidence="1 2">NEAU-Y5</strain>
    </source>
</reference>
<evidence type="ECO:0000313" key="1">
    <source>
        <dbReference type="EMBL" id="MCA5894358.1"/>
    </source>
</evidence>
<proteinExistence type="predicted"/>
<protein>
    <submittedName>
        <fullName evidence="1">Uncharacterized protein</fullName>
    </submittedName>
</protein>
<evidence type="ECO:0000313" key="2">
    <source>
        <dbReference type="Proteomes" id="UP001319870"/>
    </source>
</evidence>
<dbReference type="EMBL" id="JAIXCQ010000009">
    <property type="protein sequence ID" value="MCA5894358.1"/>
    <property type="molecule type" value="Genomic_DNA"/>
</dbReference>
<accession>A0ABS7ZHG2</accession>
<organism evidence="1 2">
    <name type="scientific">Isoptericola luteus</name>
    <dbReference type="NCBI Taxonomy" id="2879484"/>
    <lineage>
        <taxon>Bacteria</taxon>
        <taxon>Bacillati</taxon>
        <taxon>Actinomycetota</taxon>
        <taxon>Actinomycetes</taxon>
        <taxon>Micrococcales</taxon>
        <taxon>Promicromonosporaceae</taxon>
        <taxon>Isoptericola</taxon>
    </lineage>
</organism>